<feature type="domain" description="NfeD integral membrane" evidence="7">
    <location>
        <begin position="39"/>
        <end position="151"/>
    </location>
</feature>
<dbReference type="PANTHER" id="PTHR33507">
    <property type="entry name" value="INNER MEMBRANE PROTEIN YBBJ"/>
    <property type="match status" value="1"/>
</dbReference>
<comment type="caution">
    <text evidence="8">The sequence shown here is derived from an EMBL/GenBank/DDBJ whole genome shotgun (WGS) entry which is preliminary data.</text>
</comment>
<keyword evidence="4 5" id="KW-0472">Membrane</keyword>
<dbReference type="Proteomes" id="UP000757890">
    <property type="component" value="Unassembled WGS sequence"/>
</dbReference>
<proteinExistence type="predicted"/>
<dbReference type="InterPro" id="IPR052165">
    <property type="entry name" value="Membrane_assoc_protease"/>
</dbReference>
<dbReference type="GeneID" id="78277199"/>
<dbReference type="InterPro" id="IPR012340">
    <property type="entry name" value="NA-bd_OB-fold"/>
</dbReference>
<dbReference type="SUPFAM" id="SSF141322">
    <property type="entry name" value="NfeD domain-like"/>
    <property type="match status" value="1"/>
</dbReference>
<comment type="subcellular location">
    <subcellularLocation>
        <location evidence="1">Membrane</location>
        <topology evidence="1">Multi-pass membrane protein</topology>
    </subcellularLocation>
</comment>
<feature type="transmembrane region" description="Helical" evidence="5">
    <location>
        <begin position="86"/>
        <end position="105"/>
    </location>
</feature>
<protein>
    <submittedName>
        <fullName evidence="8">Peptidase</fullName>
    </submittedName>
</protein>
<dbReference type="EMBL" id="JABZMK010000001">
    <property type="protein sequence ID" value="MBF1128659.1"/>
    <property type="molecule type" value="Genomic_DNA"/>
</dbReference>
<dbReference type="Gene3D" id="2.40.50.140">
    <property type="entry name" value="Nucleic acid-binding proteins"/>
    <property type="match status" value="1"/>
</dbReference>
<dbReference type="AlphaFoldDB" id="A0A930B4D9"/>
<evidence type="ECO:0000313" key="8">
    <source>
        <dbReference type="EMBL" id="MBF1128659.1"/>
    </source>
</evidence>
<evidence type="ECO:0000256" key="3">
    <source>
        <dbReference type="ARBA" id="ARBA00022989"/>
    </source>
</evidence>
<feature type="domain" description="NfeD-like C-terminal" evidence="6">
    <location>
        <begin position="185"/>
        <end position="238"/>
    </location>
</feature>
<organism evidence="8 9">
    <name type="scientific">Dialister invisus</name>
    <dbReference type="NCBI Taxonomy" id="218538"/>
    <lineage>
        <taxon>Bacteria</taxon>
        <taxon>Bacillati</taxon>
        <taxon>Bacillota</taxon>
        <taxon>Negativicutes</taxon>
        <taxon>Veillonellales</taxon>
        <taxon>Veillonellaceae</taxon>
        <taxon>Dialister</taxon>
    </lineage>
</organism>
<evidence type="ECO:0000313" key="9">
    <source>
        <dbReference type="Proteomes" id="UP000757890"/>
    </source>
</evidence>
<evidence type="ECO:0000259" key="7">
    <source>
        <dbReference type="Pfam" id="PF24961"/>
    </source>
</evidence>
<dbReference type="InterPro" id="IPR056739">
    <property type="entry name" value="NfeD_membrane"/>
</dbReference>
<feature type="transmembrane region" description="Helical" evidence="5">
    <location>
        <begin position="60"/>
        <end position="80"/>
    </location>
</feature>
<dbReference type="RefSeq" id="WP_007069449.1">
    <property type="nucleotide sequence ID" value="NZ_CATVTA010000001.1"/>
</dbReference>
<feature type="transmembrane region" description="Helical" evidence="5">
    <location>
        <begin position="133"/>
        <end position="152"/>
    </location>
</feature>
<sequence>MHKVLYRAGGIWAALMPVPVIAGAYESNYVLEWMRIPFVEALLAAVIFVSILAEIKTAGFSGGGLIAVIAGGLLLGSGWYGGNVAWFEFLLYFGGIALILLDIFVLVSGFGVAAGILSMTAGLYFTFGGDMTALWVLSAAMILAIIGIYFLADHLSENRMWKKLSLTLSLSSSKGYVSSVQNLKKYEGKEGNAATVLRPSGKVEVEGTVVDAVSEGGFILQGAAVRVVRAEGNHLVVK</sequence>
<dbReference type="PANTHER" id="PTHR33507:SF3">
    <property type="entry name" value="INNER MEMBRANE PROTEIN YBBJ"/>
    <property type="match status" value="1"/>
</dbReference>
<evidence type="ECO:0000256" key="1">
    <source>
        <dbReference type="ARBA" id="ARBA00004141"/>
    </source>
</evidence>
<dbReference type="Pfam" id="PF24961">
    <property type="entry name" value="NfeD_membrane"/>
    <property type="match status" value="1"/>
</dbReference>
<evidence type="ECO:0000256" key="5">
    <source>
        <dbReference type="SAM" id="Phobius"/>
    </source>
</evidence>
<evidence type="ECO:0000259" key="6">
    <source>
        <dbReference type="Pfam" id="PF01957"/>
    </source>
</evidence>
<evidence type="ECO:0000256" key="4">
    <source>
        <dbReference type="ARBA" id="ARBA00023136"/>
    </source>
</evidence>
<name>A0A930B4D9_9FIRM</name>
<dbReference type="InterPro" id="IPR002810">
    <property type="entry name" value="NfeD-like_C"/>
</dbReference>
<dbReference type="Pfam" id="PF01957">
    <property type="entry name" value="NfeD"/>
    <property type="match status" value="1"/>
</dbReference>
<gene>
    <name evidence="8" type="ORF">HXL70_01215</name>
</gene>
<evidence type="ECO:0000256" key="2">
    <source>
        <dbReference type="ARBA" id="ARBA00022692"/>
    </source>
</evidence>
<feature type="transmembrane region" description="Helical" evidence="5">
    <location>
        <begin position="33"/>
        <end position="53"/>
    </location>
</feature>
<keyword evidence="2 5" id="KW-0812">Transmembrane</keyword>
<dbReference type="GO" id="GO:0005886">
    <property type="term" value="C:plasma membrane"/>
    <property type="evidence" value="ECO:0007669"/>
    <property type="project" value="TreeGrafter"/>
</dbReference>
<keyword evidence="3 5" id="KW-1133">Transmembrane helix</keyword>
<accession>A0A930B4D9</accession>
<reference evidence="8" key="1">
    <citation type="submission" date="2020-04" db="EMBL/GenBank/DDBJ databases">
        <title>Deep metagenomics examines the oral microbiome during advanced dental caries in children, revealing novel taxa and co-occurrences with host molecules.</title>
        <authorList>
            <person name="Baker J.L."/>
            <person name="Morton J.T."/>
            <person name="Dinis M."/>
            <person name="Alvarez R."/>
            <person name="Tran N.C."/>
            <person name="Knight R."/>
            <person name="Edlund A."/>
        </authorList>
    </citation>
    <scope>NUCLEOTIDE SEQUENCE</scope>
    <source>
        <strain evidence="8">JCVI_32_bin.14</strain>
    </source>
</reference>